<dbReference type="Gene3D" id="1.10.10.10">
    <property type="entry name" value="Winged helix-like DNA-binding domain superfamily/Winged helix DNA-binding domain"/>
    <property type="match status" value="1"/>
</dbReference>
<dbReference type="OrthoDB" id="5560285at2"/>
<dbReference type="GO" id="GO:0003677">
    <property type="term" value="F:DNA binding"/>
    <property type="evidence" value="ECO:0007669"/>
    <property type="project" value="InterPro"/>
</dbReference>
<dbReference type="Gene3D" id="3.30.450.20">
    <property type="entry name" value="PAS domain"/>
    <property type="match status" value="1"/>
</dbReference>
<evidence type="ECO:0000313" key="2">
    <source>
        <dbReference type="EMBL" id="OAN11295.1"/>
    </source>
</evidence>
<dbReference type="Pfam" id="PF13188">
    <property type="entry name" value="PAS_8"/>
    <property type="match status" value="1"/>
</dbReference>
<protein>
    <recommendedName>
        <fullName evidence="1">HTH luxR-type domain-containing protein</fullName>
    </recommendedName>
</protein>
<dbReference type="SUPFAM" id="SSF46894">
    <property type="entry name" value="C-terminal effector domain of the bipartite response regulators"/>
    <property type="match status" value="1"/>
</dbReference>
<reference evidence="2 3" key="1">
    <citation type="submission" date="2016-03" db="EMBL/GenBank/DDBJ databases">
        <title>Photobacterium proteolyticum sp. nov. a protease producing bacterium isolated from ocean sediments of Laizhou Bay.</title>
        <authorList>
            <person name="Li Y."/>
        </authorList>
    </citation>
    <scope>NUCLEOTIDE SEQUENCE [LARGE SCALE GENOMIC DNA]</scope>
    <source>
        <strain evidence="2 3">R-40508</strain>
    </source>
</reference>
<sequence>MKNLNMDEMIKSLYSALIDPNGFQPFLSKLTTIFNLRSGVILLANLRTHQLKVVWIEGFQDNDIPFFLEKFSHCDPLINELKENPAGTLLHANEETTLQVITDHPEYHQEWLVKKDIHFGLGTVLATDGDWISQLTFQRREDQGDFTNQEKAAIEKLIPHIQHAMQLYHSKVQQDKQRLLSNSLFDQIQLPVILLDEQARVCHTNQGAEQLLGTRFPLQIVNRKLKWLTAKKSSLIEQSIEQVLNTGKAQTLAMNEPSQPIVSLTVTPLVNQFNKPQNHLLEPQQGVAIFIYHEQQRPMLDTEILKSLFRLSNSESKVCCELVYGRSPAEIAERQYLSQETVRTYIKRIMKKTNTNRQNELVAKLVASPAFYPSAPTERFNTAP</sequence>
<keyword evidence="3" id="KW-1185">Reference proteome</keyword>
<accession>A0A178K2X1</accession>
<organism evidence="2 3">
    <name type="scientific">Photobacterium jeanii</name>
    <dbReference type="NCBI Taxonomy" id="858640"/>
    <lineage>
        <taxon>Bacteria</taxon>
        <taxon>Pseudomonadati</taxon>
        <taxon>Pseudomonadota</taxon>
        <taxon>Gammaproteobacteria</taxon>
        <taxon>Vibrionales</taxon>
        <taxon>Vibrionaceae</taxon>
        <taxon>Photobacterium</taxon>
    </lineage>
</organism>
<dbReference type="AlphaFoldDB" id="A0A178K2X1"/>
<feature type="domain" description="HTH luxR-type" evidence="1">
    <location>
        <begin position="308"/>
        <end position="365"/>
    </location>
</feature>
<dbReference type="InterPro" id="IPR016032">
    <property type="entry name" value="Sig_transdc_resp-reg_C-effctor"/>
</dbReference>
<evidence type="ECO:0000259" key="1">
    <source>
        <dbReference type="SMART" id="SM00421"/>
    </source>
</evidence>
<dbReference type="SMART" id="SM00421">
    <property type="entry name" value="HTH_LUXR"/>
    <property type="match status" value="1"/>
</dbReference>
<proteinExistence type="predicted"/>
<dbReference type="InterPro" id="IPR036388">
    <property type="entry name" value="WH-like_DNA-bd_sf"/>
</dbReference>
<dbReference type="STRING" id="858640.A3K86_20275"/>
<comment type="caution">
    <text evidence="2">The sequence shown here is derived from an EMBL/GenBank/DDBJ whole genome shotgun (WGS) entry which is preliminary data.</text>
</comment>
<dbReference type="RefSeq" id="WP_068335808.1">
    <property type="nucleotide sequence ID" value="NZ_LVHF01000033.1"/>
</dbReference>
<evidence type="ECO:0000313" key="3">
    <source>
        <dbReference type="Proteomes" id="UP000078503"/>
    </source>
</evidence>
<dbReference type="InterPro" id="IPR000014">
    <property type="entry name" value="PAS"/>
</dbReference>
<dbReference type="Proteomes" id="UP000078503">
    <property type="component" value="Unassembled WGS sequence"/>
</dbReference>
<dbReference type="EMBL" id="LVHF01000033">
    <property type="protein sequence ID" value="OAN11295.1"/>
    <property type="molecule type" value="Genomic_DNA"/>
</dbReference>
<name>A0A178K2X1_9GAMM</name>
<dbReference type="InterPro" id="IPR000792">
    <property type="entry name" value="Tscrpt_reg_LuxR_C"/>
</dbReference>
<gene>
    <name evidence="2" type="ORF">A3K86_20275</name>
</gene>
<dbReference type="Pfam" id="PF00196">
    <property type="entry name" value="GerE"/>
    <property type="match status" value="1"/>
</dbReference>
<dbReference type="PRINTS" id="PR00038">
    <property type="entry name" value="HTHLUXR"/>
</dbReference>
<dbReference type="GO" id="GO:0006355">
    <property type="term" value="P:regulation of DNA-templated transcription"/>
    <property type="evidence" value="ECO:0007669"/>
    <property type="project" value="InterPro"/>
</dbReference>